<feature type="transmembrane region" description="Helical" evidence="6">
    <location>
        <begin position="367"/>
        <end position="388"/>
    </location>
</feature>
<dbReference type="OrthoDB" id="9770492at2"/>
<evidence type="ECO:0000256" key="4">
    <source>
        <dbReference type="ARBA" id="ARBA00022989"/>
    </source>
</evidence>
<feature type="transmembrane region" description="Helical" evidence="6">
    <location>
        <begin position="20"/>
        <end position="42"/>
    </location>
</feature>
<name>A0A4Z0GLJ5_9BACL</name>
<dbReference type="AlphaFoldDB" id="A0A4Z0GLJ5"/>
<protein>
    <submittedName>
        <fullName evidence="8">MFS transporter</fullName>
    </submittedName>
</protein>
<dbReference type="InterPro" id="IPR011701">
    <property type="entry name" value="MFS"/>
</dbReference>
<dbReference type="GO" id="GO:0022857">
    <property type="term" value="F:transmembrane transporter activity"/>
    <property type="evidence" value="ECO:0007669"/>
    <property type="project" value="InterPro"/>
</dbReference>
<keyword evidence="5 6" id="KW-0472">Membrane</keyword>
<comment type="caution">
    <text evidence="8">The sequence shown here is derived from an EMBL/GenBank/DDBJ whole genome shotgun (WGS) entry which is preliminary data.</text>
</comment>
<keyword evidence="9" id="KW-1185">Reference proteome</keyword>
<comment type="subcellular location">
    <subcellularLocation>
        <location evidence="1">Cell membrane</location>
        <topology evidence="1">Multi-pass membrane protein</topology>
    </subcellularLocation>
</comment>
<dbReference type="PROSITE" id="PS50850">
    <property type="entry name" value="MFS"/>
    <property type="match status" value="1"/>
</dbReference>
<dbReference type="InterPro" id="IPR036259">
    <property type="entry name" value="MFS_trans_sf"/>
</dbReference>
<sequence>MNVAVHTLGTKRQLGAKRQLVSLSLTHFLNDVMTTGLVPALLPLYKTAFHLSYLQAGVILFVSMITSSVSQPVFGLMTDKHPKTWFLPIGICLTGFGLTASGFAPAYWILLLLVGLSGIGSGIFHPEAMRGAYMAAGTARGTAQAIFQVGGNFGQACGPLLLPLFLIATGLHGLGWFAFATLAAFVLVCSVMPWYKKSLIKNKAHQAEIRGKNHPGGLILLTIVVIFRSWTQIGVAGFLPFLYLNQGISLKNGDLMTFLFLAAGAVGTFLGGRFSDRISHKWLIFFSMVVTIPFAWLLPHVHGIWSIIVLFIFGLFVLSSFAVTVVYGQLMFPKNIGLVSGLMVGFGIGAGGIGATLIGWLSDQYGVYAVFNLFVFLPLFAAIITLFLPSEKSLREAE</sequence>
<organism evidence="8 9">
    <name type="scientific">Sporolactobacillus shoreae</name>
    <dbReference type="NCBI Taxonomy" id="1465501"/>
    <lineage>
        <taxon>Bacteria</taxon>
        <taxon>Bacillati</taxon>
        <taxon>Bacillota</taxon>
        <taxon>Bacilli</taxon>
        <taxon>Bacillales</taxon>
        <taxon>Sporolactobacillaceae</taxon>
        <taxon>Sporolactobacillus</taxon>
    </lineage>
</organism>
<feature type="transmembrane region" description="Helical" evidence="6">
    <location>
        <begin position="282"/>
        <end position="298"/>
    </location>
</feature>
<feature type="transmembrane region" description="Helical" evidence="6">
    <location>
        <begin position="339"/>
        <end position="361"/>
    </location>
</feature>
<feature type="transmembrane region" description="Helical" evidence="6">
    <location>
        <begin position="216"/>
        <end position="243"/>
    </location>
</feature>
<evidence type="ECO:0000256" key="5">
    <source>
        <dbReference type="ARBA" id="ARBA00023136"/>
    </source>
</evidence>
<dbReference type="Pfam" id="PF07690">
    <property type="entry name" value="MFS_1"/>
    <property type="match status" value="2"/>
</dbReference>
<dbReference type="InterPro" id="IPR020846">
    <property type="entry name" value="MFS_dom"/>
</dbReference>
<keyword evidence="4 6" id="KW-1133">Transmembrane helix</keyword>
<dbReference type="GO" id="GO:0005886">
    <property type="term" value="C:plasma membrane"/>
    <property type="evidence" value="ECO:0007669"/>
    <property type="project" value="UniProtKB-SubCell"/>
</dbReference>
<feature type="domain" description="Major facilitator superfamily (MFS) profile" evidence="7">
    <location>
        <begin position="19"/>
        <end position="393"/>
    </location>
</feature>
<dbReference type="CDD" id="cd17478">
    <property type="entry name" value="MFS_FsR"/>
    <property type="match status" value="1"/>
</dbReference>
<proteinExistence type="predicted"/>
<gene>
    <name evidence="8" type="ORF">E4665_11050</name>
</gene>
<feature type="transmembrane region" description="Helical" evidence="6">
    <location>
        <begin position="145"/>
        <end position="168"/>
    </location>
</feature>
<evidence type="ECO:0000313" key="8">
    <source>
        <dbReference type="EMBL" id="TGA97641.1"/>
    </source>
</evidence>
<accession>A0A4Z0GLJ5</accession>
<dbReference type="PANTHER" id="PTHR43129">
    <property type="entry name" value="FOSMIDOMYCIN RESISTANCE PROTEIN"/>
    <property type="match status" value="1"/>
</dbReference>
<feature type="transmembrane region" description="Helical" evidence="6">
    <location>
        <begin position="174"/>
        <end position="195"/>
    </location>
</feature>
<evidence type="ECO:0000256" key="6">
    <source>
        <dbReference type="SAM" id="Phobius"/>
    </source>
</evidence>
<feature type="transmembrane region" description="Helical" evidence="6">
    <location>
        <begin position="304"/>
        <end position="327"/>
    </location>
</feature>
<dbReference type="EMBL" id="SRJD01000012">
    <property type="protein sequence ID" value="TGA97641.1"/>
    <property type="molecule type" value="Genomic_DNA"/>
</dbReference>
<keyword evidence="2" id="KW-0813">Transport</keyword>
<evidence type="ECO:0000256" key="3">
    <source>
        <dbReference type="ARBA" id="ARBA00022692"/>
    </source>
</evidence>
<evidence type="ECO:0000259" key="7">
    <source>
        <dbReference type="PROSITE" id="PS50850"/>
    </source>
</evidence>
<feature type="transmembrane region" description="Helical" evidence="6">
    <location>
        <begin position="106"/>
        <end position="124"/>
    </location>
</feature>
<reference evidence="8 9" key="1">
    <citation type="journal article" date="2015" name="Int. J. Syst. Evol. Microbiol.">
        <title>Sporolactobacillus shoreae sp. nov. and Sporolactobacillus spathodeae sp. nov., two spore-forming lactic acid bacteria isolated from tree barks in Thailand.</title>
        <authorList>
            <person name="Thamacharoensuk T."/>
            <person name="Kitahara M."/>
            <person name="Ohkuma M."/>
            <person name="Thongchul N."/>
            <person name="Tanasupawat S."/>
        </authorList>
    </citation>
    <scope>NUCLEOTIDE SEQUENCE [LARGE SCALE GENOMIC DNA]</scope>
    <source>
        <strain evidence="8 9">BK92</strain>
    </source>
</reference>
<feature type="transmembrane region" description="Helical" evidence="6">
    <location>
        <begin position="255"/>
        <end position="275"/>
    </location>
</feature>
<evidence type="ECO:0000256" key="1">
    <source>
        <dbReference type="ARBA" id="ARBA00004651"/>
    </source>
</evidence>
<dbReference type="PANTHER" id="PTHR43129:SF1">
    <property type="entry name" value="FOSMIDOMYCIN RESISTANCE PROTEIN"/>
    <property type="match status" value="1"/>
</dbReference>
<dbReference type="SUPFAM" id="SSF103473">
    <property type="entry name" value="MFS general substrate transporter"/>
    <property type="match status" value="1"/>
</dbReference>
<evidence type="ECO:0000313" key="9">
    <source>
        <dbReference type="Proteomes" id="UP000298347"/>
    </source>
</evidence>
<keyword evidence="3 6" id="KW-0812">Transmembrane</keyword>
<dbReference type="RefSeq" id="WP_135348851.1">
    <property type="nucleotide sequence ID" value="NZ_SRJD01000012.1"/>
</dbReference>
<dbReference type="Proteomes" id="UP000298347">
    <property type="component" value="Unassembled WGS sequence"/>
</dbReference>
<evidence type="ECO:0000256" key="2">
    <source>
        <dbReference type="ARBA" id="ARBA00022448"/>
    </source>
</evidence>
<feature type="transmembrane region" description="Helical" evidence="6">
    <location>
        <begin position="54"/>
        <end position="77"/>
    </location>
</feature>
<feature type="transmembrane region" description="Helical" evidence="6">
    <location>
        <begin position="84"/>
        <end position="100"/>
    </location>
</feature>
<dbReference type="Gene3D" id="1.20.1250.20">
    <property type="entry name" value="MFS general substrate transporter like domains"/>
    <property type="match status" value="1"/>
</dbReference>